<reference evidence="2 3" key="1">
    <citation type="journal article" date="2018" name="MBio">
        <title>Comparative Genomics Reveals the Core Gene Toolbox for the Fungus-Insect Symbiosis.</title>
        <authorList>
            <person name="Wang Y."/>
            <person name="Stata M."/>
            <person name="Wang W."/>
            <person name="Stajich J.E."/>
            <person name="White M.M."/>
            <person name="Moncalvo J.M."/>
        </authorList>
    </citation>
    <scope>NUCLEOTIDE SEQUENCE [LARGE SCALE GENOMIC DNA]</scope>
    <source>
        <strain evidence="2 3">SWE-8-4</strain>
    </source>
</reference>
<evidence type="ECO:0000256" key="1">
    <source>
        <dbReference type="SAM" id="MobiDB-lite"/>
    </source>
</evidence>
<feature type="region of interest" description="Disordered" evidence="1">
    <location>
        <begin position="401"/>
        <end position="445"/>
    </location>
</feature>
<dbReference type="Proteomes" id="UP000245383">
    <property type="component" value="Unassembled WGS sequence"/>
</dbReference>
<dbReference type="AlphaFoldDB" id="A0A2T9YD63"/>
<keyword evidence="3" id="KW-1185">Reference proteome</keyword>
<name>A0A2T9YD63_9FUNG</name>
<feature type="region of interest" description="Disordered" evidence="1">
    <location>
        <begin position="146"/>
        <end position="184"/>
    </location>
</feature>
<comment type="caution">
    <text evidence="2">The sequence shown here is derived from an EMBL/GenBank/DDBJ whole genome shotgun (WGS) entry which is preliminary data.</text>
</comment>
<protein>
    <submittedName>
        <fullName evidence="2">Uncharacterized protein</fullName>
    </submittedName>
</protein>
<feature type="compositionally biased region" description="Polar residues" evidence="1">
    <location>
        <begin position="160"/>
        <end position="184"/>
    </location>
</feature>
<proteinExistence type="predicted"/>
<feature type="compositionally biased region" description="Polar residues" evidence="1">
    <location>
        <begin position="411"/>
        <end position="445"/>
    </location>
</feature>
<organism evidence="2 3">
    <name type="scientific">Smittium simulii</name>
    <dbReference type="NCBI Taxonomy" id="133385"/>
    <lineage>
        <taxon>Eukaryota</taxon>
        <taxon>Fungi</taxon>
        <taxon>Fungi incertae sedis</taxon>
        <taxon>Zoopagomycota</taxon>
        <taxon>Kickxellomycotina</taxon>
        <taxon>Harpellomycetes</taxon>
        <taxon>Harpellales</taxon>
        <taxon>Legeriomycetaceae</taxon>
        <taxon>Smittium</taxon>
    </lineage>
</organism>
<accession>A0A2T9YD63</accession>
<dbReference type="STRING" id="133385.A0A2T9YD63"/>
<evidence type="ECO:0000313" key="3">
    <source>
        <dbReference type="Proteomes" id="UP000245383"/>
    </source>
</evidence>
<evidence type="ECO:0000313" key="2">
    <source>
        <dbReference type="EMBL" id="PVU90288.1"/>
    </source>
</evidence>
<dbReference type="EMBL" id="MBFR01000267">
    <property type="protein sequence ID" value="PVU90288.1"/>
    <property type="molecule type" value="Genomic_DNA"/>
</dbReference>
<sequence>MKSVGGILATDLCFNQTCKGDFRDIGCIVICYASIQPTQLNIEQTQKCYTDCKEKTNLLEEYASCVNKCIITHSMGDLGKNLSKNFIENTAGNNSTSLIPPENSTIEQITPNKSDDVSNSPLGMFDTFKPVFFDFPPTKTLTSTSTVVKPEGLVQEPPVLTSSDSTDKSVPTSTSTTDPNAQNRIESIPFSTITADPNAQNRIESIPFSTITADPNAQNIIESIPLSTSMTDPNAQNRIESITPQNTSVDANSILQQNKEEIVPNTTVDVNSTLQQNKEEIVPNTTVDVNSTLQQNKEEIVPNTTVDVNSTLQQNKEEIVPNTTVDVNSTLQQNKEEIVPNTTVDVNSTLQQNKEEIVPNTTVDVNSTLQQNKEEIVPNLFGVSTISQENDLSINKEINLPTAEAPKRTETTNISDSKNSNFGMPNTETSSATIPVATPGQTDSSQVSDVLINQTGSSAAGNGSKMAESTITSEVPNATNSITPNTLTETSTIAAVTQGTNSESLVLPNKVKLFEDNKVPDSGLAAPTLISSLGVQQSIDSTRELISGNGSSSSGIDSNVAPALGTITTFTSSTMLGASLSNIESMSNTEFGNSDAAVSSTLGISTDTTGNILPTPWTSTDTTNNVLPGTLASTGSTSGLLSTTWTSTDTTSGILSTTWTSTDTTSGLLSTTWTSTDSEETTNTTAEANLLKENSFASTKSVYKYKNLSDKSVSSSSNYYYKSKYANSSDYMDSIDSKAQRKSIPLETFVTLMSFLVVTTLLV</sequence>
<gene>
    <name evidence="2" type="ORF">BB561_004938</name>
</gene>